<dbReference type="GO" id="GO:0043565">
    <property type="term" value="F:sequence-specific DNA binding"/>
    <property type="evidence" value="ECO:0007669"/>
    <property type="project" value="InterPro"/>
</dbReference>
<accession>C6VTN1</accession>
<organism evidence="4 5">
    <name type="scientific">Dyadobacter fermentans (strain ATCC 700827 / DSM 18053 / CIP 107007 / KCTC 52180 / NS114)</name>
    <dbReference type="NCBI Taxonomy" id="471854"/>
    <lineage>
        <taxon>Bacteria</taxon>
        <taxon>Pseudomonadati</taxon>
        <taxon>Bacteroidota</taxon>
        <taxon>Cytophagia</taxon>
        <taxon>Cytophagales</taxon>
        <taxon>Spirosomataceae</taxon>
        <taxon>Dyadobacter</taxon>
    </lineage>
</organism>
<evidence type="ECO:0000313" key="5">
    <source>
        <dbReference type="Proteomes" id="UP000002011"/>
    </source>
</evidence>
<keyword evidence="1" id="KW-0805">Transcription regulation</keyword>
<dbReference type="HOGENOM" id="CLU_000445_59_0_10"/>
<dbReference type="InterPro" id="IPR009057">
    <property type="entry name" value="Homeodomain-like_sf"/>
</dbReference>
<dbReference type="Gene3D" id="3.40.50.880">
    <property type="match status" value="1"/>
</dbReference>
<dbReference type="AlphaFoldDB" id="C6VTN1"/>
<dbReference type="Gene3D" id="1.10.10.60">
    <property type="entry name" value="Homeodomain-like"/>
    <property type="match status" value="2"/>
</dbReference>
<dbReference type="eggNOG" id="COG4977">
    <property type="taxonomic scope" value="Bacteria"/>
</dbReference>
<dbReference type="SUPFAM" id="SSF52317">
    <property type="entry name" value="Class I glutamine amidotransferase-like"/>
    <property type="match status" value="1"/>
</dbReference>
<evidence type="ECO:0000256" key="2">
    <source>
        <dbReference type="ARBA" id="ARBA00023163"/>
    </source>
</evidence>
<protein>
    <submittedName>
        <fullName evidence="4">Transcriptional regulator, AraC family</fullName>
    </submittedName>
</protein>
<gene>
    <name evidence="4" type="ordered locus">Dfer_1733</name>
</gene>
<proteinExistence type="predicted"/>
<dbReference type="PANTHER" id="PTHR43130">
    <property type="entry name" value="ARAC-FAMILY TRANSCRIPTIONAL REGULATOR"/>
    <property type="match status" value="1"/>
</dbReference>
<dbReference type="PANTHER" id="PTHR43130:SF3">
    <property type="entry name" value="HTH-TYPE TRANSCRIPTIONAL REGULATOR RV1931C"/>
    <property type="match status" value="1"/>
</dbReference>
<dbReference type="InterPro" id="IPR002818">
    <property type="entry name" value="DJ-1/PfpI"/>
</dbReference>
<dbReference type="STRING" id="471854.Dfer_1733"/>
<dbReference type="KEGG" id="dfe:Dfer_1733"/>
<name>C6VTN1_DYAFD</name>
<dbReference type="Pfam" id="PF01965">
    <property type="entry name" value="DJ-1_PfpI"/>
    <property type="match status" value="1"/>
</dbReference>
<dbReference type="InterPro" id="IPR018060">
    <property type="entry name" value="HTH_AraC"/>
</dbReference>
<dbReference type="RefSeq" id="WP_015811228.1">
    <property type="nucleotide sequence ID" value="NC_013037.1"/>
</dbReference>
<dbReference type="SUPFAM" id="SSF46689">
    <property type="entry name" value="Homeodomain-like"/>
    <property type="match status" value="2"/>
</dbReference>
<dbReference type="SMART" id="SM00342">
    <property type="entry name" value="HTH_ARAC"/>
    <property type="match status" value="1"/>
</dbReference>
<dbReference type="Pfam" id="PF12833">
    <property type="entry name" value="HTH_18"/>
    <property type="match status" value="1"/>
</dbReference>
<dbReference type="OrthoDB" id="9803764at2"/>
<dbReference type="EMBL" id="CP001619">
    <property type="protein sequence ID" value="ACT92974.1"/>
    <property type="molecule type" value="Genomic_DNA"/>
</dbReference>
<evidence type="ECO:0000259" key="3">
    <source>
        <dbReference type="PROSITE" id="PS01124"/>
    </source>
</evidence>
<keyword evidence="2" id="KW-0804">Transcription</keyword>
<evidence type="ECO:0000256" key="1">
    <source>
        <dbReference type="ARBA" id="ARBA00023015"/>
    </source>
</evidence>
<keyword evidence="5" id="KW-1185">Reference proteome</keyword>
<evidence type="ECO:0000313" key="4">
    <source>
        <dbReference type="EMBL" id="ACT92974.1"/>
    </source>
</evidence>
<dbReference type="PROSITE" id="PS01124">
    <property type="entry name" value="HTH_ARAC_FAMILY_2"/>
    <property type="match status" value="1"/>
</dbReference>
<feature type="domain" description="HTH araC/xylS-type" evidence="3">
    <location>
        <begin position="221"/>
        <end position="319"/>
    </location>
</feature>
<dbReference type="InterPro" id="IPR029062">
    <property type="entry name" value="Class_I_gatase-like"/>
</dbReference>
<dbReference type="Proteomes" id="UP000002011">
    <property type="component" value="Chromosome"/>
</dbReference>
<sequence length="322" mass="36231">MQVQIVFLVPEGLINWSSITAVSEILQWADEHWQSHGHKLRLNMVLAGQGPQISPSDMHFPVLKSTSIASVSQPDLIIIPSVSQQYKTMLGSSHAMVEWIRTQHQLGAQVASICTGAFLLAATGLVDGKRCATHWDAAYDLRTMFPKVKVCIDVLTEAPGIYTNGGGYSFLNLALMLVEKYFDRSTAVLCAKMFQIDIGRSTQSPFAVFAGQKRHGDPVIIKAQEYIEEHISEKISLEMLASDLATSRRNFDRRFIRATGNTPMQYIQRARMELAKKALEETNQTVWEIMLGCGYNDEKAFREVFRKLVGLLPLDYKARYRL</sequence>
<dbReference type="GO" id="GO:0003700">
    <property type="term" value="F:DNA-binding transcription factor activity"/>
    <property type="evidence" value="ECO:0007669"/>
    <property type="project" value="InterPro"/>
</dbReference>
<dbReference type="InterPro" id="IPR052158">
    <property type="entry name" value="INH-QAR"/>
</dbReference>
<reference evidence="4 5" key="1">
    <citation type="journal article" date="2009" name="Stand. Genomic Sci.">
        <title>Complete genome sequence of Dyadobacter fermentans type strain (NS114).</title>
        <authorList>
            <person name="Lang E."/>
            <person name="Lapidus A."/>
            <person name="Chertkov O."/>
            <person name="Brettin T."/>
            <person name="Detter J.C."/>
            <person name="Han C."/>
            <person name="Copeland A."/>
            <person name="Glavina Del Rio T."/>
            <person name="Nolan M."/>
            <person name="Chen F."/>
            <person name="Lucas S."/>
            <person name="Tice H."/>
            <person name="Cheng J.F."/>
            <person name="Land M."/>
            <person name="Hauser L."/>
            <person name="Chang Y.J."/>
            <person name="Jeffries C.D."/>
            <person name="Kopitz M."/>
            <person name="Bruce D."/>
            <person name="Goodwin L."/>
            <person name="Pitluck S."/>
            <person name="Ovchinnikova G."/>
            <person name="Pati A."/>
            <person name="Ivanova N."/>
            <person name="Mavrommatis K."/>
            <person name="Chen A."/>
            <person name="Palaniappan K."/>
            <person name="Chain P."/>
            <person name="Bristow J."/>
            <person name="Eisen J.A."/>
            <person name="Markowitz V."/>
            <person name="Hugenholtz P."/>
            <person name="Goker M."/>
            <person name="Rohde M."/>
            <person name="Kyrpides N.C."/>
            <person name="Klenk H.P."/>
        </authorList>
    </citation>
    <scope>NUCLEOTIDE SEQUENCE [LARGE SCALE GENOMIC DNA]</scope>
    <source>
        <strain evidence="5">ATCC 700827 / DSM 18053 / CIP 107007 / KCTC 52180 / NS114</strain>
    </source>
</reference>